<accession>A0A558DGT7</accession>
<evidence type="ECO:0000313" key="3">
    <source>
        <dbReference type="EMBL" id="TVT60222.1"/>
    </source>
</evidence>
<evidence type="ECO:0000313" key="4">
    <source>
        <dbReference type="Proteomes" id="UP000320011"/>
    </source>
</evidence>
<evidence type="ECO:0000256" key="1">
    <source>
        <dbReference type="ARBA" id="ARBA00007689"/>
    </source>
</evidence>
<dbReference type="EMBL" id="VJWX01000025">
    <property type="protein sequence ID" value="TVT60222.1"/>
    <property type="molecule type" value="Genomic_DNA"/>
</dbReference>
<dbReference type="Pfam" id="PF03795">
    <property type="entry name" value="YCII"/>
    <property type="match status" value="1"/>
</dbReference>
<name>A0A558DGT7_9PSEU</name>
<dbReference type="SUPFAM" id="SSF54909">
    <property type="entry name" value="Dimeric alpha+beta barrel"/>
    <property type="match status" value="1"/>
</dbReference>
<dbReference type="InterPro" id="IPR011008">
    <property type="entry name" value="Dimeric_a/b-barrel"/>
</dbReference>
<proteinExistence type="inferred from homology"/>
<organism evidence="3 4">
    <name type="scientific">Amycolatopsis rhizosphaerae</name>
    <dbReference type="NCBI Taxonomy" id="2053003"/>
    <lineage>
        <taxon>Bacteria</taxon>
        <taxon>Bacillati</taxon>
        <taxon>Actinomycetota</taxon>
        <taxon>Actinomycetes</taxon>
        <taxon>Pseudonocardiales</taxon>
        <taxon>Pseudonocardiaceae</taxon>
        <taxon>Amycolatopsis</taxon>
    </lineage>
</organism>
<evidence type="ECO:0000259" key="2">
    <source>
        <dbReference type="Pfam" id="PF03795"/>
    </source>
</evidence>
<dbReference type="InterPro" id="IPR005545">
    <property type="entry name" value="YCII"/>
</dbReference>
<dbReference type="OrthoDB" id="5523400at2"/>
<sequence length="132" mass="14808">MSERIMPWKDIVSYSEEHGLLAKQIFVVFSEPVNGIGPVLDSLDPHVEYQRKLERDGIMFAAGPFASEDLQEWKGDGMFVYRADSLEAATALAEADPMHIGGARTFRVRQWLLNEGTFSVQLFYSGGKPKIV</sequence>
<reference evidence="3 4" key="1">
    <citation type="submission" date="2019-07" db="EMBL/GenBank/DDBJ databases">
        <authorList>
            <person name="Duangmal K."/>
            <person name="Teo W.F.A."/>
        </authorList>
    </citation>
    <scope>NUCLEOTIDE SEQUENCE [LARGE SCALE GENOMIC DNA]</scope>
    <source>
        <strain evidence="3 4">TBRC 6029</strain>
    </source>
</reference>
<comment type="similarity">
    <text evidence="1">Belongs to the YciI family.</text>
</comment>
<dbReference type="Gene3D" id="3.30.70.1060">
    <property type="entry name" value="Dimeric alpha+beta barrel"/>
    <property type="match status" value="1"/>
</dbReference>
<dbReference type="RefSeq" id="WP_144586036.1">
    <property type="nucleotide sequence ID" value="NZ_VJWX01000025.1"/>
</dbReference>
<dbReference type="Proteomes" id="UP000320011">
    <property type="component" value="Unassembled WGS sequence"/>
</dbReference>
<comment type="caution">
    <text evidence="3">The sequence shown here is derived from an EMBL/GenBank/DDBJ whole genome shotgun (WGS) entry which is preliminary data.</text>
</comment>
<gene>
    <name evidence="3" type="ORF">FNH05_04770</name>
</gene>
<reference evidence="3 4" key="2">
    <citation type="submission" date="2019-08" db="EMBL/GenBank/DDBJ databases">
        <title>Amycolatopsis acidicola sp. nov., isolated from peat swamp forest soil.</title>
        <authorList>
            <person name="Srisuk N."/>
        </authorList>
    </citation>
    <scope>NUCLEOTIDE SEQUENCE [LARGE SCALE GENOMIC DNA]</scope>
    <source>
        <strain evidence="3 4">TBRC 6029</strain>
    </source>
</reference>
<protein>
    <recommendedName>
        <fullName evidence="2">YCII-related domain-containing protein</fullName>
    </recommendedName>
</protein>
<feature type="domain" description="YCII-related" evidence="2">
    <location>
        <begin position="41"/>
        <end position="111"/>
    </location>
</feature>
<dbReference type="AlphaFoldDB" id="A0A558DGT7"/>
<keyword evidence="4" id="KW-1185">Reference proteome</keyword>